<dbReference type="GO" id="GO:0050906">
    <property type="term" value="P:detection of stimulus involved in sensory perception"/>
    <property type="evidence" value="ECO:0007669"/>
    <property type="project" value="UniProtKB-ARBA"/>
</dbReference>
<keyword evidence="6 9" id="KW-0472">Membrane</keyword>
<comment type="caution">
    <text evidence="11">The sequence shown here is derived from an EMBL/GenBank/DDBJ whole genome shotgun (WGS) entry which is preliminary data.</text>
</comment>
<comment type="similarity">
    <text evidence="2">Belongs to the glutamate-gated ion channel (TC 1.A.10.1) family.</text>
</comment>
<protein>
    <submittedName>
        <fullName evidence="11">Ionotropic receptor 149</fullName>
    </submittedName>
</protein>
<evidence type="ECO:0000256" key="5">
    <source>
        <dbReference type="ARBA" id="ARBA00022989"/>
    </source>
</evidence>
<comment type="subcellular location">
    <subcellularLocation>
        <location evidence="1">Cell membrane</location>
        <topology evidence="1">Multi-pass membrane protein</topology>
    </subcellularLocation>
</comment>
<feature type="transmembrane region" description="Helical" evidence="9">
    <location>
        <begin position="136"/>
        <end position="158"/>
    </location>
</feature>
<feature type="domain" description="Ionotropic glutamate receptor C-terminal" evidence="10">
    <location>
        <begin position="26"/>
        <end position="296"/>
    </location>
</feature>
<keyword evidence="3" id="KW-1003">Cell membrane</keyword>
<feature type="transmembrane region" description="Helical" evidence="9">
    <location>
        <begin position="91"/>
        <end position="116"/>
    </location>
</feature>
<keyword evidence="8" id="KW-0325">Glycoprotein</keyword>
<reference evidence="11" key="1">
    <citation type="submission" date="2014-08" db="EMBL/GenBank/DDBJ databases">
        <authorList>
            <person name="Murali S."/>
            <person name="Richards S."/>
            <person name="Bandaranaike D."/>
            <person name="Bellair M."/>
            <person name="Blankenburg K."/>
            <person name="Chao H."/>
            <person name="Dinh H."/>
            <person name="Doddapaneni H."/>
            <person name="Dugan-Rocha S."/>
            <person name="Elkadiri S."/>
            <person name="Gnanaolivu R."/>
            <person name="Hughes D."/>
            <person name="Lee S."/>
            <person name="Li M."/>
            <person name="Ming W."/>
            <person name="Munidasa M."/>
            <person name="Muniz J."/>
            <person name="Nguyen L."/>
            <person name="Osuji N."/>
            <person name="Pu L.-L."/>
            <person name="Puazo M."/>
            <person name="Skinner E."/>
            <person name="Qu C."/>
            <person name="Quiroz J."/>
            <person name="Raj R."/>
            <person name="Weissenberger G."/>
            <person name="Xin Y."/>
            <person name="Zou X."/>
            <person name="Han Y."/>
            <person name="Worley K."/>
            <person name="Muzny D."/>
            <person name="Gibbs R."/>
        </authorList>
    </citation>
    <scope>NUCLEOTIDE SEQUENCE</scope>
    <source>
        <strain evidence="11">HAZT.00-mixed</strain>
        <tissue evidence="11">Whole organism</tissue>
    </source>
</reference>
<evidence type="ECO:0000313" key="11">
    <source>
        <dbReference type="EMBL" id="KAA0188737.1"/>
    </source>
</evidence>
<dbReference type="PANTHER" id="PTHR42643">
    <property type="entry name" value="IONOTROPIC RECEPTOR 20A-RELATED"/>
    <property type="match status" value="1"/>
</dbReference>
<keyword evidence="7 11" id="KW-0675">Receptor</keyword>
<proteinExistence type="inferred from homology"/>
<evidence type="ECO:0000256" key="1">
    <source>
        <dbReference type="ARBA" id="ARBA00004651"/>
    </source>
</evidence>
<evidence type="ECO:0000256" key="6">
    <source>
        <dbReference type="ARBA" id="ARBA00023136"/>
    </source>
</evidence>
<dbReference type="InterPro" id="IPR001320">
    <property type="entry name" value="Iontro_rcpt_C"/>
</dbReference>
<dbReference type="AlphaFoldDB" id="A0A6A0GUI0"/>
<dbReference type="SUPFAM" id="SSF53850">
    <property type="entry name" value="Periplasmic binding protein-like II"/>
    <property type="match status" value="1"/>
</dbReference>
<dbReference type="Pfam" id="PF00060">
    <property type="entry name" value="Lig_chan"/>
    <property type="match status" value="1"/>
</dbReference>
<gene>
    <name evidence="11" type="ORF">HAZT_HAZT005471</name>
</gene>
<evidence type="ECO:0000256" key="9">
    <source>
        <dbReference type="SAM" id="Phobius"/>
    </source>
</evidence>
<organism evidence="11">
    <name type="scientific">Hyalella azteca</name>
    <name type="common">Amphipod</name>
    <dbReference type="NCBI Taxonomy" id="294128"/>
    <lineage>
        <taxon>Eukaryota</taxon>
        <taxon>Metazoa</taxon>
        <taxon>Ecdysozoa</taxon>
        <taxon>Arthropoda</taxon>
        <taxon>Crustacea</taxon>
        <taxon>Multicrustacea</taxon>
        <taxon>Malacostraca</taxon>
        <taxon>Eumalacostraca</taxon>
        <taxon>Peracarida</taxon>
        <taxon>Amphipoda</taxon>
        <taxon>Senticaudata</taxon>
        <taxon>Talitrida</taxon>
        <taxon>Talitroidea</taxon>
        <taxon>Hyalellidae</taxon>
        <taxon>Hyalella</taxon>
    </lineage>
</organism>
<evidence type="ECO:0000256" key="7">
    <source>
        <dbReference type="ARBA" id="ARBA00023170"/>
    </source>
</evidence>
<dbReference type="Proteomes" id="UP000711488">
    <property type="component" value="Unassembled WGS sequence"/>
</dbReference>
<dbReference type="GO" id="GO:0015276">
    <property type="term" value="F:ligand-gated monoatomic ion channel activity"/>
    <property type="evidence" value="ECO:0007669"/>
    <property type="project" value="InterPro"/>
</dbReference>
<name>A0A6A0GUI0_HYAAZ</name>
<accession>A0A6A0GUI0</accession>
<reference evidence="11" key="2">
    <citation type="journal article" date="2018" name="Environ. Sci. Technol.">
        <title>The Toxicogenome of Hyalella azteca: A Model for Sediment Ecotoxicology and Evolutionary Toxicology.</title>
        <authorList>
            <person name="Poynton H.C."/>
            <person name="Hasenbein S."/>
            <person name="Benoit J.B."/>
            <person name="Sepulveda M.S."/>
            <person name="Poelchau M.F."/>
            <person name="Hughes D.S.T."/>
            <person name="Murali S.C."/>
            <person name="Chen S."/>
            <person name="Glastad K.M."/>
            <person name="Goodisman M.A.D."/>
            <person name="Werren J.H."/>
            <person name="Vineis J.H."/>
            <person name="Bowen J.L."/>
            <person name="Friedrich M."/>
            <person name="Jones J."/>
            <person name="Robertson H.M."/>
            <person name="Feyereisen R."/>
            <person name="Mechler-Hickson A."/>
            <person name="Mathers N."/>
            <person name="Lee C.E."/>
            <person name="Colbourne J.K."/>
            <person name="Biales A."/>
            <person name="Johnston J.S."/>
            <person name="Wellborn G.A."/>
            <person name="Rosendale A.J."/>
            <person name="Cridge A.G."/>
            <person name="Munoz-Torres M.C."/>
            <person name="Bain P.A."/>
            <person name="Manny A.R."/>
            <person name="Major K.M."/>
            <person name="Lambert F.N."/>
            <person name="Vulpe C.D."/>
            <person name="Tuck P."/>
            <person name="Blalock B.J."/>
            <person name="Lin Y.Y."/>
            <person name="Smith M.E."/>
            <person name="Ochoa-Acuna H."/>
            <person name="Chen M.M."/>
            <person name="Childers C.P."/>
            <person name="Qu J."/>
            <person name="Dugan S."/>
            <person name="Lee S.L."/>
            <person name="Chao H."/>
            <person name="Dinh H."/>
            <person name="Han Y."/>
            <person name="Doddapaneni H."/>
            <person name="Worley K.C."/>
            <person name="Muzny D.M."/>
            <person name="Gibbs R.A."/>
            <person name="Richards S."/>
        </authorList>
    </citation>
    <scope>NUCLEOTIDE SEQUENCE</scope>
    <source>
        <strain evidence="11">HAZT.00-mixed</strain>
        <tissue evidence="11">Whole organism</tissue>
    </source>
</reference>
<evidence type="ECO:0000256" key="2">
    <source>
        <dbReference type="ARBA" id="ARBA00008685"/>
    </source>
</evidence>
<dbReference type="GO" id="GO:0005886">
    <property type="term" value="C:plasma membrane"/>
    <property type="evidence" value="ECO:0007669"/>
    <property type="project" value="UniProtKB-SubCell"/>
</dbReference>
<evidence type="ECO:0000256" key="4">
    <source>
        <dbReference type="ARBA" id="ARBA00022692"/>
    </source>
</evidence>
<dbReference type="PANTHER" id="PTHR42643:SF24">
    <property type="entry name" value="IONOTROPIC RECEPTOR 60A"/>
    <property type="match status" value="1"/>
</dbReference>
<dbReference type="InterPro" id="IPR052192">
    <property type="entry name" value="Insect_Ionotropic_Sensory_Rcpt"/>
</dbReference>
<dbReference type="Gene3D" id="1.10.287.70">
    <property type="match status" value="1"/>
</dbReference>
<keyword evidence="5 9" id="KW-1133">Transmembrane helix</keyword>
<keyword evidence="4 9" id="KW-0812">Transmembrane</keyword>
<dbReference type="EMBL" id="JQDR03014054">
    <property type="protein sequence ID" value="KAA0188737.1"/>
    <property type="molecule type" value="Genomic_DNA"/>
</dbReference>
<evidence type="ECO:0000259" key="10">
    <source>
        <dbReference type="Pfam" id="PF00060"/>
    </source>
</evidence>
<sequence>MDYTSIAYKEPVVEPNMAGFLLPFTLKVWILVAVTLALVVIALRWTPDFGRTDVGGAIEKVHRPVSALRTIGLLLGQGDPAMRSQSLSMRLMLATWLLTSLVISFCYRSNLVALLSAPKVKIPFDNMEELANQDEFPIMTHAASFIALALQTAAPGTLMNKLYKKLAGYENRPDVVVSQVIAGDYAFLGPRTAFLGTMASHFSRTGTCGLQLGTEAALGTTMSYVFGKKFPHKAQFDKLIVRLRESGISEKLLQDAMTRNVTVCEKPGARVMSETKLRALEMKDFFAVFAIFLGGMIASAIIFVMEVILHSATRNTTGTRPDGSW</sequence>
<feature type="transmembrane region" description="Helical" evidence="9">
    <location>
        <begin position="20"/>
        <end position="43"/>
    </location>
</feature>
<feature type="transmembrane region" description="Helical" evidence="9">
    <location>
        <begin position="285"/>
        <end position="305"/>
    </location>
</feature>
<evidence type="ECO:0000256" key="3">
    <source>
        <dbReference type="ARBA" id="ARBA00022475"/>
    </source>
</evidence>
<evidence type="ECO:0000256" key="8">
    <source>
        <dbReference type="ARBA" id="ARBA00023180"/>
    </source>
</evidence>
<reference evidence="11" key="3">
    <citation type="submission" date="2019-06" db="EMBL/GenBank/DDBJ databases">
        <authorList>
            <person name="Poynton C."/>
            <person name="Hasenbein S."/>
            <person name="Benoit J.B."/>
            <person name="Sepulveda M.S."/>
            <person name="Poelchau M.F."/>
            <person name="Murali S.C."/>
            <person name="Chen S."/>
            <person name="Glastad K.M."/>
            <person name="Werren J.H."/>
            <person name="Vineis J.H."/>
            <person name="Bowen J.L."/>
            <person name="Friedrich M."/>
            <person name="Jones J."/>
            <person name="Robertson H.M."/>
            <person name="Feyereisen R."/>
            <person name="Mechler-Hickson A."/>
            <person name="Mathers N."/>
            <person name="Lee C.E."/>
            <person name="Colbourne J.K."/>
            <person name="Biales A."/>
            <person name="Johnston J.S."/>
            <person name="Wellborn G.A."/>
            <person name="Rosendale A.J."/>
            <person name="Cridge A.G."/>
            <person name="Munoz-Torres M.C."/>
            <person name="Bain P.A."/>
            <person name="Manny A.R."/>
            <person name="Major K.M."/>
            <person name="Lambert F.N."/>
            <person name="Vulpe C.D."/>
            <person name="Tuck P."/>
            <person name="Blalock B.J."/>
            <person name="Lin Y.-Y."/>
            <person name="Smith M.E."/>
            <person name="Ochoa-Acuna H."/>
            <person name="Chen M.-J.M."/>
            <person name="Childers C.P."/>
            <person name="Qu J."/>
            <person name="Dugan S."/>
            <person name="Lee S.L."/>
            <person name="Chao H."/>
            <person name="Dinh H."/>
            <person name="Han Y."/>
            <person name="Doddapaneni H."/>
            <person name="Worley K.C."/>
            <person name="Muzny D.M."/>
            <person name="Gibbs R.A."/>
            <person name="Richards S."/>
        </authorList>
    </citation>
    <scope>NUCLEOTIDE SEQUENCE</scope>
    <source>
        <strain evidence="11">HAZT.00-mixed</strain>
        <tissue evidence="11">Whole organism</tissue>
    </source>
</reference>